<feature type="transmembrane region" description="Helical" evidence="1">
    <location>
        <begin position="102"/>
        <end position="126"/>
    </location>
</feature>
<gene>
    <name evidence="2" type="ORF">SAMN06269117_1322</name>
</gene>
<dbReference type="Proteomes" id="UP000317315">
    <property type="component" value="Unassembled WGS sequence"/>
</dbReference>
<proteinExistence type="predicted"/>
<evidence type="ECO:0000313" key="3">
    <source>
        <dbReference type="Proteomes" id="UP000317315"/>
    </source>
</evidence>
<dbReference type="OrthoDB" id="14825at2"/>
<organism evidence="2 3">
    <name type="scientific">Balnearium lithotrophicum</name>
    <dbReference type="NCBI Taxonomy" id="223788"/>
    <lineage>
        <taxon>Bacteria</taxon>
        <taxon>Pseudomonadati</taxon>
        <taxon>Aquificota</taxon>
        <taxon>Aquificia</taxon>
        <taxon>Desulfurobacteriales</taxon>
        <taxon>Desulfurobacteriaceae</taxon>
        <taxon>Balnearium</taxon>
    </lineage>
</organism>
<dbReference type="Pfam" id="PF09622">
    <property type="entry name" value="DUF2391"/>
    <property type="match status" value="1"/>
</dbReference>
<feature type="transmembrane region" description="Helical" evidence="1">
    <location>
        <begin position="132"/>
        <end position="151"/>
    </location>
</feature>
<keyword evidence="1" id="KW-0472">Membrane</keyword>
<accession>A0A521E382</accession>
<dbReference type="EMBL" id="FXTM01000032">
    <property type="protein sequence ID" value="SMO78362.1"/>
    <property type="molecule type" value="Genomic_DNA"/>
</dbReference>
<evidence type="ECO:0000256" key="1">
    <source>
        <dbReference type="SAM" id="Phobius"/>
    </source>
</evidence>
<keyword evidence="1" id="KW-0812">Transmembrane</keyword>
<keyword evidence="3" id="KW-1185">Reference proteome</keyword>
<name>A0A521E382_9BACT</name>
<dbReference type="InterPro" id="IPR024464">
    <property type="entry name" value="DUF2391"/>
</dbReference>
<protein>
    <submittedName>
        <fullName evidence="2">Integral membrane protein</fullName>
    </submittedName>
</protein>
<sequence length="155" mass="17163">MDKVGKQAEGIEKEIGKIRNKIKHEKSGFQLKDLIQEIAGAILLAFPFAANADIWEISQKMSYLHTVVLLILIILGLFIVIKYGKLENWKTQNIAGILPLRLITILAISLTVSALSLLILGIYPSIITNLNWFLKTNVLITLFSVMGSFGVDAAK</sequence>
<evidence type="ECO:0000313" key="2">
    <source>
        <dbReference type="EMBL" id="SMO78362.1"/>
    </source>
</evidence>
<keyword evidence="1" id="KW-1133">Transmembrane helix</keyword>
<dbReference type="AlphaFoldDB" id="A0A521E382"/>
<feature type="transmembrane region" description="Helical" evidence="1">
    <location>
        <begin position="62"/>
        <end position="81"/>
    </location>
</feature>
<reference evidence="2 3" key="1">
    <citation type="submission" date="2017-05" db="EMBL/GenBank/DDBJ databases">
        <authorList>
            <person name="Varghese N."/>
            <person name="Submissions S."/>
        </authorList>
    </citation>
    <scope>NUCLEOTIDE SEQUENCE [LARGE SCALE GENOMIC DNA]</scope>
    <source>
        <strain evidence="2 3">DSM 16304</strain>
    </source>
</reference>
<dbReference type="RefSeq" id="WP_142936206.1">
    <property type="nucleotide sequence ID" value="NZ_FXTM01000032.1"/>
</dbReference>